<dbReference type="EMBL" id="JASCZI010151102">
    <property type="protein sequence ID" value="MED6169381.1"/>
    <property type="molecule type" value="Genomic_DNA"/>
</dbReference>
<evidence type="ECO:0008006" key="4">
    <source>
        <dbReference type="Google" id="ProtNLM"/>
    </source>
</evidence>
<feature type="region of interest" description="Disordered" evidence="1">
    <location>
        <begin position="71"/>
        <end position="106"/>
    </location>
</feature>
<feature type="compositionally biased region" description="Basic and acidic residues" evidence="1">
    <location>
        <begin position="238"/>
        <end position="250"/>
    </location>
</feature>
<keyword evidence="3" id="KW-1185">Reference proteome</keyword>
<evidence type="ECO:0000313" key="2">
    <source>
        <dbReference type="EMBL" id="MED6169381.1"/>
    </source>
</evidence>
<protein>
    <recommendedName>
        <fullName evidence="4">Early nodulin-75</fullName>
    </recommendedName>
</protein>
<comment type="caution">
    <text evidence="2">The sequence shown here is derived from an EMBL/GenBank/DDBJ whole genome shotgun (WGS) entry which is preliminary data.</text>
</comment>
<sequence>MLLYTNFPKKKKTYHSQTTASVSNTITLTGHKAITWSVVGEPLTASSCSISAILETVNTLFLLSCCDMASPPPKPESKNETQEFVGKPSSSEEPPPYQPGFFSHYMPDYLSRDETQEPSASEWPPPYKPGKPIIHPYHIVPKYRPEDETQESVGKPSSSEEPPPYQPGFFSHYKPGDETQESAGKPSSSDWPPPYKPGKPVLHPYHIVPKYRPEDETLESVGKPSSSEEPPPYQQVKFMEHYSDTQKRGQ</sequence>
<proteinExistence type="predicted"/>
<feature type="compositionally biased region" description="Polar residues" evidence="1">
    <location>
        <begin position="181"/>
        <end position="190"/>
    </location>
</feature>
<dbReference type="Proteomes" id="UP001341840">
    <property type="component" value="Unassembled WGS sequence"/>
</dbReference>
<evidence type="ECO:0000256" key="1">
    <source>
        <dbReference type="SAM" id="MobiDB-lite"/>
    </source>
</evidence>
<accession>A0ABU6V6Y9</accession>
<organism evidence="2 3">
    <name type="scientific">Stylosanthes scabra</name>
    <dbReference type="NCBI Taxonomy" id="79078"/>
    <lineage>
        <taxon>Eukaryota</taxon>
        <taxon>Viridiplantae</taxon>
        <taxon>Streptophyta</taxon>
        <taxon>Embryophyta</taxon>
        <taxon>Tracheophyta</taxon>
        <taxon>Spermatophyta</taxon>
        <taxon>Magnoliopsida</taxon>
        <taxon>eudicotyledons</taxon>
        <taxon>Gunneridae</taxon>
        <taxon>Pentapetalae</taxon>
        <taxon>rosids</taxon>
        <taxon>fabids</taxon>
        <taxon>Fabales</taxon>
        <taxon>Fabaceae</taxon>
        <taxon>Papilionoideae</taxon>
        <taxon>50 kb inversion clade</taxon>
        <taxon>dalbergioids sensu lato</taxon>
        <taxon>Dalbergieae</taxon>
        <taxon>Pterocarpus clade</taxon>
        <taxon>Stylosanthes</taxon>
    </lineage>
</organism>
<feature type="region of interest" description="Disordered" evidence="1">
    <location>
        <begin position="145"/>
        <end position="250"/>
    </location>
</feature>
<gene>
    <name evidence="2" type="ORF">PIB30_020857</name>
</gene>
<evidence type="ECO:0000313" key="3">
    <source>
        <dbReference type="Proteomes" id="UP001341840"/>
    </source>
</evidence>
<reference evidence="2 3" key="1">
    <citation type="journal article" date="2023" name="Plants (Basel)">
        <title>Bridging the Gap: Combining Genomics and Transcriptomics Approaches to Understand Stylosanthes scabra, an Orphan Legume from the Brazilian Caatinga.</title>
        <authorList>
            <person name="Ferreira-Neto J.R.C."/>
            <person name="da Silva M.D."/>
            <person name="Binneck E."/>
            <person name="de Melo N.F."/>
            <person name="da Silva R.H."/>
            <person name="de Melo A.L.T.M."/>
            <person name="Pandolfi V."/>
            <person name="Bustamante F.O."/>
            <person name="Brasileiro-Vidal A.C."/>
            <person name="Benko-Iseppon A.M."/>
        </authorList>
    </citation>
    <scope>NUCLEOTIDE SEQUENCE [LARGE SCALE GENOMIC DNA]</scope>
    <source>
        <tissue evidence="2">Leaves</tissue>
    </source>
</reference>
<feature type="region of interest" description="Disordered" evidence="1">
    <location>
        <begin position="113"/>
        <end position="132"/>
    </location>
</feature>
<name>A0ABU6V6Y9_9FABA</name>